<dbReference type="InterPro" id="IPR016072">
    <property type="entry name" value="Skp1_comp_dimer"/>
</dbReference>
<reference evidence="6" key="1">
    <citation type="submission" date="2020-05" db="EMBL/GenBank/DDBJ databases">
        <title>Phylogenomic resolution of chytrid fungi.</title>
        <authorList>
            <person name="Stajich J.E."/>
            <person name="Amses K."/>
            <person name="Simmons R."/>
            <person name="Seto K."/>
            <person name="Myers J."/>
            <person name="Bonds A."/>
            <person name="Quandt C.A."/>
            <person name="Barry K."/>
            <person name="Liu P."/>
            <person name="Grigoriev I."/>
            <person name="Longcore J.E."/>
            <person name="James T.Y."/>
        </authorList>
    </citation>
    <scope>NUCLEOTIDE SEQUENCE</scope>
    <source>
        <strain evidence="6">PLAUS21</strain>
    </source>
</reference>
<dbReference type="CDD" id="cd18322">
    <property type="entry name" value="BTB_POZ_SKP1"/>
    <property type="match status" value="1"/>
</dbReference>
<protein>
    <recommendedName>
        <fullName evidence="3">E3 ubiquitin ligase complex SCF subunit</fullName>
    </recommendedName>
</protein>
<dbReference type="SUPFAM" id="SSF81382">
    <property type="entry name" value="Skp1 dimerisation domain-like"/>
    <property type="match status" value="1"/>
</dbReference>
<dbReference type="InterPro" id="IPR016897">
    <property type="entry name" value="SKP1"/>
</dbReference>
<evidence type="ECO:0000256" key="2">
    <source>
        <dbReference type="ARBA" id="ARBA00022786"/>
    </source>
</evidence>
<dbReference type="AlphaFoldDB" id="A0AAD5UNV4"/>
<dbReference type="SMART" id="SM00512">
    <property type="entry name" value="Skp1"/>
    <property type="match status" value="1"/>
</dbReference>
<keyword evidence="2 3" id="KW-0833">Ubl conjugation pathway</keyword>
<comment type="caution">
    <text evidence="6">The sequence shown here is derived from an EMBL/GenBank/DDBJ whole genome shotgun (WGS) entry which is preliminary data.</text>
</comment>
<dbReference type="InterPro" id="IPR036296">
    <property type="entry name" value="SKP1-like_dim_sf"/>
</dbReference>
<dbReference type="Pfam" id="PF03931">
    <property type="entry name" value="Skp1_POZ"/>
    <property type="match status" value="1"/>
</dbReference>
<comment type="subunit">
    <text evidence="3">Component of the SCF (SKP1-CUL1-F-box protein) E3 ubiquitin ligase complexes.</text>
</comment>
<dbReference type="EMBL" id="JADGKB010000011">
    <property type="protein sequence ID" value="KAJ3260451.1"/>
    <property type="molecule type" value="Genomic_DNA"/>
</dbReference>
<evidence type="ECO:0000313" key="6">
    <source>
        <dbReference type="EMBL" id="KAJ3260451.1"/>
    </source>
</evidence>
<feature type="domain" description="SKP1 component dimerisation" evidence="4">
    <location>
        <begin position="108"/>
        <end position="153"/>
    </location>
</feature>
<gene>
    <name evidence="6" type="ORF">HK103_000593</name>
</gene>
<dbReference type="InterPro" id="IPR001232">
    <property type="entry name" value="SKP1-like"/>
</dbReference>
<dbReference type="PANTHER" id="PTHR11165">
    <property type="entry name" value="SKP1"/>
    <property type="match status" value="1"/>
</dbReference>
<evidence type="ECO:0000256" key="1">
    <source>
        <dbReference type="ARBA" id="ARBA00009993"/>
    </source>
</evidence>
<proteinExistence type="inferred from homology"/>
<dbReference type="Gene3D" id="3.30.710.10">
    <property type="entry name" value="Potassium Channel Kv1.1, Chain A"/>
    <property type="match status" value="1"/>
</dbReference>
<comment type="pathway">
    <text evidence="3">Protein modification; protein ubiquitination.</text>
</comment>
<keyword evidence="7" id="KW-1185">Reference proteome</keyword>
<feature type="domain" description="SKP1 component POZ" evidence="5">
    <location>
        <begin position="5"/>
        <end position="64"/>
    </location>
</feature>
<evidence type="ECO:0000259" key="5">
    <source>
        <dbReference type="Pfam" id="PF03931"/>
    </source>
</evidence>
<dbReference type="InterPro" id="IPR011333">
    <property type="entry name" value="SKP1/BTB/POZ_sf"/>
</dbReference>
<comment type="similarity">
    <text evidence="1 3">Belongs to the SKP1 family.</text>
</comment>
<dbReference type="Pfam" id="PF01466">
    <property type="entry name" value="Skp1"/>
    <property type="match status" value="1"/>
</dbReference>
<evidence type="ECO:0000256" key="3">
    <source>
        <dbReference type="PIRNR" id="PIRNR028729"/>
    </source>
</evidence>
<dbReference type="Proteomes" id="UP001210925">
    <property type="component" value="Unassembled WGS sequence"/>
</dbReference>
<name>A0AAD5UNV4_9FUNG</name>
<organism evidence="6 7">
    <name type="scientific">Boothiomyces macroporosus</name>
    <dbReference type="NCBI Taxonomy" id="261099"/>
    <lineage>
        <taxon>Eukaryota</taxon>
        <taxon>Fungi</taxon>
        <taxon>Fungi incertae sedis</taxon>
        <taxon>Chytridiomycota</taxon>
        <taxon>Chytridiomycota incertae sedis</taxon>
        <taxon>Chytridiomycetes</taxon>
        <taxon>Rhizophydiales</taxon>
        <taxon>Terramycetaceae</taxon>
        <taxon>Boothiomyces</taxon>
    </lineage>
</organism>
<dbReference type="InterPro" id="IPR016073">
    <property type="entry name" value="Skp1_comp_POZ"/>
</dbReference>
<comment type="function">
    <text evidence="3">Essential component of the SCF (SKP1-CUL1-F-box protein) E3 ubiquitin ligase complexes, which mediate the ubiquitination and subsequent proteasomal degradation of target proteins.</text>
</comment>
<accession>A0AAD5UNV4</accession>
<evidence type="ECO:0000259" key="4">
    <source>
        <dbReference type="Pfam" id="PF01466"/>
    </source>
</evidence>
<dbReference type="GO" id="GO:0006511">
    <property type="term" value="P:ubiquitin-dependent protein catabolic process"/>
    <property type="evidence" value="ECO:0007669"/>
    <property type="project" value="InterPro"/>
</dbReference>
<sequence length="159" mass="18332">MSGPNIKIKTSDEKEYSIERELIFQSNLIKNMVTDLDVADATIPLPNVRSDILDLVLKYMQIHKGEIIPERPIERAVDDMSDEDKELMKLEHSVLFDLILASNYLDIPGLLDIGCRTVAMKIKGKDYRQIREEFNIPEELWRSEEEIAEMKKELNGILG</sequence>
<dbReference type="PIRSF" id="PIRSF028729">
    <property type="entry name" value="E3_ubiquit_lig_SCF_Skp"/>
    <property type="match status" value="1"/>
</dbReference>
<dbReference type="SUPFAM" id="SSF54695">
    <property type="entry name" value="POZ domain"/>
    <property type="match status" value="1"/>
</dbReference>
<evidence type="ECO:0000313" key="7">
    <source>
        <dbReference type="Proteomes" id="UP001210925"/>
    </source>
</evidence>